<evidence type="ECO:0000313" key="1">
    <source>
        <dbReference type="EMBL" id="CCV02446.1"/>
    </source>
</evidence>
<proteinExistence type="predicted"/>
<gene>
    <name evidence="1" type="primary">074L</name>
    <name evidence="1" type="ORF">IIV31_074L</name>
</gene>
<organism evidence="1 2">
    <name type="scientific">Armadillidium vulgare iridescent virus</name>
    <dbReference type="NCBI Taxonomy" id="72201"/>
    <lineage>
        <taxon>Viruses</taxon>
        <taxon>Varidnaviria</taxon>
        <taxon>Bamfordvirae</taxon>
        <taxon>Nucleocytoviricota</taxon>
        <taxon>Megaviricetes</taxon>
        <taxon>Pimascovirales</taxon>
        <taxon>Pimascovirales incertae sedis</taxon>
        <taxon>Iridoviridae</taxon>
        <taxon>Betairidovirinae</taxon>
        <taxon>Iridovirus</taxon>
        <taxon>Iridovirus armadillidium1</taxon>
        <taxon>Invertebrate iridescent virus 31</taxon>
    </lineage>
</organism>
<sequence length="116" mass="13215">MNTTKKTIFGSYGVLCNIVKHCFRNDAFNFLSAINSVDLLQYMATKEADNPCEVCGEEIDNNFNYFGTWCCSNCVEVCPGCKVPEEECFGIFPNCINEYQPDDLEANIQYKFETKN</sequence>
<reference evidence="1 2" key="1">
    <citation type="journal article" date="2014" name="J. Gen. Virol.">
        <title>Genome sequence of a crustacean iridovirus, IIV31, isolated from the pill bug, Armadillidium vulgare.</title>
        <authorList>
            <person name="Piegu B."/>
            <person name="Guizard S."/>
            <person name="Yeping T."/>
            <person name="Cruaud C."/>
            <person name="Asgari S."/>
            <person name="Bideshi D.K."/>
            <person name="Federici B.A."/>
            <person name="Bigot Y."/>
        </authorList>
    </citation>
    <scope>NUCLEOTIDE SEQUENCE [LARGE SCALE GENOMIC DNA]</scope>
</reference>
<dbReference type="GeneID" id="19738658"/>
<accession>A0A068QKF4</accession>
<keyword evidence="2" id="KW-1185">Reference proteome</keyword>
<dbReference type="RefSeq" id="YP_009046688.1">
    <property type="nucleotide sequence ID" value="NC_024451.1"/>
</dbReference>
<evidence type="ECO:0000313" key="2">
    <source>
        <dbReference type="Proteomes" id="UP000114278"/>
    </source>
</evidence>
<dbReference type="EMBL" id="HF920637">
    <property type="protein sequence ID" value="CCV02446.1"/>
    <property type="molecule type" value="Genomic_DNA"/>
</dbReference>
<name>A0A068QKF4_9VIRU</name>
<protein>
    <submittedName>
        <fullName evidence="1">Uncharacterized protein</fullName>
    </submittedName>
</protein>
<dbReference type="Proteomes" id="UP000114278">
    <property type="component" value="Segment"/>
</dbReference>
<dbReference type="KEGG" id="vg:19738658"/>